<dbReference type="InterPro" id="IPR004564">
    <property type="entry name" value="OM_lipoprot_carrier_LolA-like"/>
</dbReference>
<dbReference type="SUPFAM" id="SSF89392">
    <property type="entry name" value="Prokaryotic lipoproteins and lipoprotein localization factors"/>
    <property type="match status" value="1"/>
</dbReference>
<dbReference type="Proteomes" id="UP000004394">
    <property type="component" value="Unassembled WGS sequence"/>
</dbReference>
<dbReference type="Pfam" id="PF16584">
    <property type="entry name" value="LolA_2"/>
    <property type="match status" value="1"/>
</dbReference>
<dbReference type="HOGENOM" id="CLU_105362_1_0_10"/>
<keyword evidence="4" id="KW-1185">Reference proteome</keyword>
<feature type="chain" id="PRO_5003138171" evidence="2">
    <location>
        <begin position="21"/>
        <end position="202"/>
    </location>
</feature>
<evidence type="ECO:0000313" key="4">
    <source>
        <dbReference type="Proteomes" id="UP000004394"/>
    </source>
</evidence>
<evidence type="ECO:0000313" key="3">
    <source>
        <dbReference type="EMBL" id="EFM02044.1"/>
    </source>
</evidence>
<sequence length="202" mass="22609">MKRLFLISMLLLLVAATMIAQGNNNARKILDRTSAVVGNKGGATASFTLSGGKLGKQQGTIAIKGNRFYVQTTKTIVWFDGKTQWTYLKGGDEVNVSSPNAAQQQAMNPYTFIRLYRNGYNLTSKTKGKGYMVHLLAQNKKQGLQELYITVDAKYRPTQVKMRQASGWITIDIKNFKTANLSDAKFKFNAKEFPKLEVIDLR</sequence>
<dbReference type="AlphaFoldDB" id="E0NS81"/>
<dbReference type="PANTHER" id="PTHR35869">
    <property type="entry name" value="OUTER-MEMBRANE LIPOPROTEIN CARRIER PROTEIN"/>
    <property type="match status" value="1"/>
</dbReference>
<name>E0NS81_9BACT</name>
<keyword evidence="3" id="KW-0449">Lipoprotein</keyword>
<dbReference type="RefSeq" id="WP_006948976.1">
    <property type="nucleotide sequence ID" value="NZ_BAJI01000021.1"/>
</dbReference>
<accession>E0NS81</accession>
<keyword evidence="1 2" id="KW-0732">Signal</keyword>
<organism evidence="3 4">
    <name type="scientific">Hoylesella marshii DSM 16973 = JCM 13450</name>
    <dbReference type="NCBI Taxonomy" id="862515"/>
    <lineage>
        <taxon>Bacteria</taxon>
        <taxon>Pseudomonadati</taxon>
        <taxon>Bacteroidota</taxon>
        <taxon>Bacteroidia</taxon>
        <taxon>Bacteroidales</taxon>
        <taxon>Prevotellaceae</taxon>
        <taxon>Hoylesella</taxon>
    </lineage>
</organism>
<dbReference type="PANTHER" id="PTHR35869:SF1">
    <property type="entry name" value="OUTER-MEMBRANE LIPOPROTEIN CARRIER PROTEIN"/>
    <property type="match status" value="1"/>
</dbReference>
<dbReference type="EMBL" id="AEEI01000034">
    <property type="protein sequence ID" value="EFM02044.1"/>
    <property type="molecule type" value="Genomic_DNA"/>
</dbReference>
<dbReference type="CDD" id="cd16325">
    <property type="entry name" value="LolA"/>
    <property type="match status" value="1"/>
</dbReference>
<proteinExistence type="predicted"/>
<evidence type="ECO:0000256" key="2">
    <source>
        <dbReference type="SAM" id="SignalP"/>
    </source>
</evidence>
<evidence type="ECO:0000256" key="1">
    <source>
        <dbReference type="ARBA" id="ARBA00022729"/>
    </source>
</evidence>
<dbReference type="InterPro" id="IPR029046">
    <property type="entry name" value="LolA/LolB/LppX"/>
</dbReference>
<dbReference type="eggNOG" id="COG2834">
    <property type="taxonomic scope" value="Bacteria"/>
</dbReference>
<dbReference type="STRING" id="862515.HMPREF0658_1032"/>
<gene>
    <name evidence="3" type="ORF">HMPREF0658_1032</name>
</gene>
<dbReference type="Gene3D" id="2.50.20.10">
    <property type="entry name" value="Lipoprotein localisation LolA/LolB/LppX"/>
    <property type="match status" value="1"/>
</dbReference>
<protein>
    <submittedName>
        <fullName evidence="3">Outer membrane lipoprotein carrier protein LolA</fullName>
    </submittedName>
</protein>
<dbReference type="BioCyc" id="PMAR862515-HMP:GMOO-1048-MONOMER"/>
<feature type="signal peptide" evidence="2">
    <location>
        <begin position="1"/>
        <end position="20"/>
    </location>
</feature>
<comment type="caution">
    <text evidence="3">The sequence shown here is derived from an EMBL/GenBank/DDBJ whole genome shotgun (WGS) entry which is preliminary data.</text>
</comment>
<dbReference type="OrthoDB" id="9810685at2"/>
<reference evidence="3" key="1">
    <citation type="submission" date="2010-07" db="EMBL/GenBank/DDBJ databases">
        <authorList>
            <person name="Muzny D."/>
            <person name="Qin X."/>
            <person name="Deng J."/>
            <person name="Jiang H."/>
            <person name="Liu Y."/>
            <person name="Qu J."/>
            <person name="Song X.-Z."/>
            <person name="Zhang L."/>
            <person name="Thornton R."/>
            <person name="Coyle M."/>
            <person name="Francisco L."/>
            <person name="Jackson L."/>
            <person name="Javaid M."/>
            <person name="Korchina V."/>
            <person name="Kovar C."/>
            <person name="Mata R."/>
            <person name="Mathew T."/>
            <person name="Ngo R."/>
            <person name="Nguyen L."/>
            <person name="Nguyen N."/>
            <person name="Okwuonu G."/>
            <person name="Ongeri F."/>
            <person name="Pham C."/>
            <person name="Simmons D."/>
            <person name="Wilczek-Boney K."/>
            <person name="Hale W."/>
            <person name="Jakkamsetti A."/>
            <person name="Pham P."/>
            <person name="Ruth R."/>
            <person name="San Lucas F."/>
            <person name="Warren J."/>
            <person name="Zhang J."/>
            <person name="Zhao Z."/>
            <person name="Zhou C."/>
            <person name="Zhu D."/>
            <person name="Lee S."/>
            <person name="Bess C."/>
            <person name="Blankenburg K."/>
            <person name="Forbes L."/>
            <person name="Fu Q."/>
            <person name="Gubbala S."/>
            <person name="Hirani K."/>
            <person name="Jayaseelan J.C."/>
            <person name="Lara F."/>
            <person name="Munidasa M."/>
            <person name="Palculict T."/>
            <person name="Patil S."/>
            <person name="Pu L.-L."/>
            <person name="Saada N."/>
            <person name="Tang L."/>
            <person name="Weissenberger G."/>
            <person name="Zhu Y."/>
            <person name="Hemphill L."/>
            <person name="Shang Y."/>
            <person name="Youmans B."/>
            <person name="Ayvaz T."/>
            <person name="Ross M."/>
            <person name="Santibanez J."/>
            <person name="Aqrawi P."/>
            <person name="Gross S."/>
            <person name="Joshi V."/>
            <person name="Fowler G."/>
            <person name="Nazareth L."/>
            <person name="Reid J."/>
            <person name="Worley K."/>
            <person name="Petrosino J."/>
            <person name="Highlander S."/>
            <person name="Gibbs R."/>
        </authorList>
    </citation>
    <scope>NUCLEOTIDE SEQUENCE [LARGE SCALE GENOMIC DNA]</scope>
    <source>
        <strain evidence="3">DSM 16973</strain>
    </source>
</reference>